<dbReference type="InterPro" id="IPR011053">
    <property type="entry name" value="Single_hybrid_motif"/>
</dbReference>
<dbReference type="InterPro" id="IPR000089">
    <property type="entry name" value="Biotin_lipoyl"/>
</dbReference>
<dbReference type="Gene3D" id="2.40.50.100">
    <property type="match status" value="1"/>
</dbReference>
<dbReference type="Proteomes" id="UP001170713">
    <property type="component" value="Unassembled WGS sequence"/>
</dbReference>
<dbReference type="AlphaFoldDB" id="A0AAP4UJQ0"/>
<dbReference type="CDD" id="cd06850">
    <property type="entry name" value="biotinyl_domain"/>
    <property type="match status" value="1"/>
</dbReference>
<organism evidence="2 3">
    <name type="scientific">Aliarcobacter butzleri</name>
    <dbReference type="NCBI Taxonomy" id="28197"/>
    <lineage>
        <taxon>Bacteria</taxon>
        <taxon>Pseudomonadati</taxon>
        <taxon>Campylobacterota</taxon>
        <taxon>Epsilonproteobacteria</taxon>
        <taxon>Campylobacterales</taxon>
        <taxon>Arcobacteraceae</taxon>
        <taxon>Aliarcobacter</taxon>
    </lineage>
</organism>
<sequence length="41" mass="4289">MILEAMKMEIDITAPVSGTISKILVEPSSSVDEGQTLAVIA</sequence>
<gene>
    <name evidence="2" type="ORF">PJV88_08260</name>
</gene>
<dbReference type="Pfam" id="PF00364">
    <property type="entry name" value="Biotin_lipoyl"/>
    <property type="match status" value="1"/>
</dbReference>
<evidence type="ECO:0000313" key="2">
    <source>
        <dbReference type="EMBL" id="MDN5114615.1"/>
    </source>
</evidence>
<comment type="caution">
    <text evidence="2">The sequence shown here is derived from an EMBL/GenBank/DDBJ whole genome shotgun (WGS) entry which is preliminary data.</text>
</comment>
<feature type="domain" description="Lipoyl-binding" evidence="1">
    <location>
        <begin position="1"/>
        <end position="41"/>
    </location>
</feature>
<proteinExistence type="predicted"/>
<dbReference type="PROSITE" id="PS50968">
    <property type="entry name" value="BIOTINYL_LIPOYL"/>
    <property type="match status" value="1"/>
</dbReference>
<accession>A0AAP4UJQ0</accession>
<name>A0AAP4UJQ0_9BACT</name>
<dbReference type="EMBL" id="JAQJJC010000011">
    <property type="protein sequence ID" value="MDN5114615.1"/>
    <property type="molecule type" value="Genomic_DNA"/>
</dbReference>
<reference evidence="2" key="2">
    <citation type="submission" date="2023-01" db="EMBL/GenBank/DDBJ databases">
        <authorList>
            <person name="Uljanovas D."/>
        </authorList>
    </citation>
    <scope>NUCLEOTIDE SEQUENCE</scope>
    <source>
        <strain evidence="2">W48</strain>
    </source>
</reference>
<reference evidence="2" key="1">
    <citation type="journal article" date="2023" name="Microorganisms">
        <title>Genomic Characterization of Arcobacter butzleri Strains Isolated from Various Sources in Lithuania.</title>
        <authorList>
            <person name="Uljanovas D."/>
            <person name="Golz G."/>
            <person name="Fleischmann S."/>
            <person name="Kudirkiene E."/>
            <person name="Kasetiene N."/>
            <person name="Grineviciene A."/>
            <person name="Tamuleviciene E."/>
            <person name="Aksomaitiene J."/>
            <person name="Alter T."/>
            <person name="Malakauskas M."/>
        </authorList>
    </citation>
    <scope>NUCLEOTIDE SEQUENCE</scope>
    <source>
        <strain evidence="2">W48</strain>
    </source>
</reference>
<dbReference type="SUPFAM" id="SSF51230">
    <property type="entry name" value="Single hybrid motif"/>
    <property type="match status" value="1"/>
</dbReference>
<protein>
    <submittedName>
        <fullName evidence="2">Acetyl-CoA carboxylase biotin carboxyl carrier protein subunit</fullName>
    </submittedName>
</protein>
<evidence type="ECO:0000313" key="3">
    <source>
        <dbReference type="Proteomes" id="UP001170713"/>
    </source>
</evidence>
<dbReference type="RefSeq" id="WP_151944242.1">
    <property type="nucleotide sequence ID" value="NZ_CABVQY010000006.1"/>
</dbReference>
<evidence type="ECO:0000259" key="1">
    <source>
        <dbReference type="PROSITE" id="PS50968"/>
    </source>
</evidence>